<feature type="transmembrane region" description="Helical" evidence="13">
    <location>
        <begin position="1254"/>
        <end position="1279"/>
    </location>
</feature>
<evidence type="ECO:0000256" key="4">
    <source>
        <dbReference type="ARBA" id="ARBA00022692"/>
    </source>
</evidence>
<evidence type="ECO:0000256" key="7">
    <source>
        <dbReference type="ARBA" id="ARBA00022840"/>
    </source>
</evidence>
<evidence type="ECO:0000256" key="6">
    <source>
        <dbReference type="ARBA" id="ARBA00022741"/>
    </source>
</evidence>
<comment type="similarity">
    <text evidence="2">Belongs to the ABC transporter superfamily. ABCB family. Multidrug resistance exporter (TC 3.A.1.201) subfamily.</text>
</comment>
<keyword evidence="10" id="KW-0325">Glycoprotein</keyword>
<dbReference type="InterPro" id="IPR011527">
    <property type="entry name" value="ABC1_TM_dom"/>
</dbReference>
<keyword evidence="17" id="KW-1185">Reference proteome</keyword>
<evidence type="ECO:0000256" key="2">
    <source>
        <dbReference type="ARBA" id="ARBA00007577"/>
    </source>
</evidence>
<feature type="region of interest" description="Disordered" evidence="12">
    <location>
        <begin position="206"/>
        <end position="230"/>
    </location>
</feature>
<feature type="compositionally biased region" description="Low complexity" evidence="12">
    <location>
        <begin position="105"/>
        <end position="114"/>
    </location>
</feature>
<feature type="domain" description="ABC transporter" evidence="14">
    <location>
        <begin position="708"/>
        <end position="944"/>
    </location>
</feature>
<dbReference type="InterPro" id="IPR003593">
    <property type="entry name" value="AAA+_ATPase"/>
</dbReference>
<evidence type="ECO:0000313" key="17">
    <source>
        <dbReference type="Proteomes" id="UP000324705"/>
    </source>
</evidence>
<organism evidence="16 17">
    <name type="scientific">Triticum turgidum subsp. durum</name>
    <name type="common">Durum wheat</name>
    <name type="synonym">Triticum durum</name>
    <dbReference type="NCBI Taxonomy" id="4567"/>
    <lineage>
        <taxon>Eukaryota</taxon>
        <taxon>Viridiplantae</taxon>
        <taxon>Streptophyta</taxon>
        <taxon>Embryophyta</taxon>
        <taxon>Tracheophyta</taxon>
        <taxon>Spermatophyta</taxon>
        <taxon>Magnoliopsida</taxon>
        <taxon>Liliopsida</taxon>
        <taxon>Poales</taxon>
        <taxon>Poaceae</taxon>
        <taxon>BOP clade</taxon>
        <taxon>Pooideae</taxon>
        <taxon>Triticodae</taxon>
        <taxon>Triticeae</taxon>
        <taxon>Triticinae</taxon>
        <taxon>Triticum</taxon>
    </lineage>
</organism>
<evidence type="ECO:0000256" key="9">
    <source>
        <dbReference type="ARBA" id="ARBA00023136"/>
    </source>
</evidence>
<comment type="subunit">
    <text evidence="11">Interacts with 1-naphthylphthalamic acid (NPA).</text>
</comment>
<feature type="region of interest" description="Disordered" evidence="12">
    <location>
        <begin position="45"/>
        <end position="157"/>
    </location>
</feature>
<dbReference type="PANTHER" id="PTHR43394">
    <property type="entry name" value="ATP-DEPENDENT PERMEASE MDL1, MITOCHONDRIAL"/>
    <property type="match status" value="1"/>
</dbReference>
<dbReference type="Pfam" id="PF00664">
    <property type="entry name" value="ABC_membrane"/>
    <property type="match status" value="2"/>
</dbReference>
<dbReference type="GO" id="GO:0005886">
    <property type="term" value="C:plasma membrane"/>
    <property type="evidence" value="ECO:0007669"/>
    <property type="project" value="UniProtKB-SubCell"/>
</dbReference>
<evidence type="ECO:0000256" key="5">
    <source>
        <dbReference type="ARBA" id="ARBA00022737"/>
    </source>
</evidence>
<evidence type="ECO:0008006" key="18">
    <source>
        <dbReference type="Google" id="ProtNLM"/>
    </source>
</evidence>
<keyword evidence="9 13" id="KW-0472">Membrane</keyword>
<evidence type="ECO:0000259" key="15">
    <source>
        <dbReference type="PROSITE" id="PS50929"/>
    </source>
</evidence>
<evidence type="ECO:0000256" key="8">
    <source>
        <dbReference type="ARBA" id="ARBA00022989"/>
    </source>
</evidence>
<dbReference type="Proteomes" id="UP000324705">
    <property type="component" value="Chromosome 4B"/>
</dbReference>
<dbReference type="FunFam" id="3.40.50.300:FF:000066">
    <property type="entry name" value="ABC transporter B family member 1"/>
    <property type="match status" value="1"/>
</dbReference>
<dbReference type="PROSITE" id="PS00211">
    <property type="entry name" value="ABC_TRANSPORTER_1"/>
    <property type="match status" value="2"/>
</dbReference>
<dbReference type="PANTHER" id="PTHR43394:SF11">
    <property type="entry name" value="ATP-BINDING CASSETTE TRANSPORTER"/>
    <property type="match status" value="1"/>
</dbReference>
<dbReference type="EMBL" id="LT934118">
    <property type="protein sequence ID" value="VAI09571.1"/>
    <property type="molecule type" value="Genomic_DNA"/>
</dbReference>
<keyword evidence="5" id="KW-0677">Repeat</keyword>
<dbReference type="GO" id="GO:0016887">
    <property type="term" value="F:ATP hydrolysis activity"/>
    <property type="evidence" value="ECO:0007669"/>
    <property type="project" value="InterPro"/>
</dbReference>
<feature type="domain" description="ABC transmembrane type-1" evidence="15">
    <location>
        <begin position="1028"/>
        <end position="1314"/>
    </location>
</feature>
<evidence type="ECO:0000256" key="10">
    <source>
        <dbReference type="ARBA" id="ARBA00023180"/>
    </source>
</evidence>
<dbReference type="InterPro" id="IPR027417">
    <property type="entry name" value="P-loop_NTPase"/>
</dbReference>
<dbReference type="GO" id="GO:0005743">
    <property type="term" value="C:mitochondrial inner membrane"/>
    <property type="evidence" value="ECO:0007669"/>
    <property type="project" value="TreeGrafter"/>
</dbReference>
<dbReference type="CDD" id="cd18578">
    <property type="entry name" value="ABC_6TM_Pgp_ABCB1_D2_like"/>
    <property type="match status" value="1"/>
</dbReference>
<evidence type="ECO:0000256" key="1">
    <source>
        <dbReference type="ARBA" id="ARBA00004651"/>
    </source>
</evidence>
<gene>
    <name evidence="16" type="ORF">TRITD_4Bv1G173120</name>
</gene>
<feature type="transmembrane region" description="Helical" evidence="13">
    <location>
        <begin position="1026"/>
        <end position="1047"/>
    </location>
</feature>
<dbReference type="Pfam" id="PF00005">
    <property type="entry name" value="ABC_tran"/>
    <property type="match status" value="2"/>
</dbReference>
<dbReference type="OMA" id="RANVMHQ"/>
<evidence type="ECO:0000313" key="16">
    <source>
        <dbReference type="EMBL" id="VAI09571.1"/>
    </source>
</evidence>
<dbReference type="CDD" id="cd18577">
    <property type="entry name" value="ABC_6TM_Pgp_ABCB1_D1_like"/>
    <property type="match status" value="1"/>
</dbReference>
<sequence>MYYGVHQKVQAEQNHVKHGAFLTSQHTKQSNPSADTPLLILAQAPGSTTKETHRAASCPRAVPSVRRLATKRRASGATPESGNPFLSSDPTPPLGAATMADFSFSRSGPQPQGQGRRRQGARSPYPTPDNSTSFAGGRAPRGQRRRGGGYDDMSWQSSVSWQPDTSWAQPHGLGAAVGPWGLAGSDAASRRGPALFQRTARDYYLSRRSGPRTHRDRSSSMSTVHRPSGAVSTVAGKRLELQSVVTDASRAAAVAPDVSFASNDDCSIAASVAPAAGAVDRAMVRYGADAGARTPVSREVSFSRDNHNKLYVTPAPVQRDVPSFGYDVSATSYSQSRSRYYGDDDAGGYEFDDEDDDDGEVELRAGKPVSVTGLFKYSTPMDVVLLVLGCIGAMINGGSLPWYSYLFGNFVNKIVASDKTQMMKDVRQISVYMVILAVVVVIGAYLEIMCWRIVGERSALRVRREYLKAVLRQEIGFFDTEVSTGEVMQSISSDVAQIQEVMGEKMAGFVHHVFTFIFGYVVGFRTSWRIALAVLAVTPVMMACGIAYKAIYGGLAANEEASYQPAGSVAQQAISSIRTVLSFVMEDRLADRYAEWLRKASPIGVKMGFAKGAGMGMIYLVTYSQWALALWYGAKLVAQGEIKGGDAIACFFGVMVGGRGLALSLSYSAQFAQGTAAAGRVFEIIDREPEIDPYGAGGRALSAVRGRMEFKDVEFAYPSRPESLILYNLNLIVPAAKMLALVGISGGGKSTVFALIERFYDPTRGTITLDGQDLGSLNLKWLRSQIGLVGQEPILFAVSIIENVMMGKENATRQEAIAACTKANAHTFVLGLPDGYDTQVGDRGTQLSGGQKQRIALARAIIREPRILLLDEPTSALDAESEAVVQQSIDRLSVGRTVLVIAHRLATVRNADTIAVLDRGAVVESGRHADLMARAGPYAGLVKLASDSGRSVPAVAPGTPGTPGAAGYNSFTDNSGYDVSVSKSRYGGIRAIQEVEADAKDARGRKAAAKFSVSEIWELQRQEGPLLILGFLMGINAGAVFSVFPLLLGQAVQVYFDPDTDKMRRQIGYLALAVVGLGFACILTMTGQQGFCGWAGARLTMRVRDRLFRAIMRQEPAWFDEEDNAMGVLVTRLARDAIAFRSMFGDRYAVLLMAVGSAGVGLGICFGLDWRLTLIAMACTPLTLGASYLNLLINVGARSDEAAYARASSIAAGAVSNVRTVAALCAQGGIVGTFNRALDGPSAKAQRKSQYMGIILGLSQGAMYGAYTVTLWAGAYFITKGWSTFGDVSKIFLILVLSSFSVGQLAGLAPDTSGAPTAIAGILSILKRRPTINEEGTKRRTIKDGKPMDVELRKVIFAYPSRPDVTVLNDFSLRVKFGSTVAVVGPSGSGKSTVVWLVQRFYDPLGGTVTVGGMDVRELDLKWLRGECAMVGQEPALFSGSIRENIGFGNPKAAWAEIENAAKEANIHKFIAGLPQGYDTQVGESGVQLSGGQKQRIAIARAVLKQSRILLLDEASSALDLESEKHVQEALRRVSRRATTITVAHRLSTIRDADRIAVVSAGRTVEFGSHETLLANHRDGLYAAMVKAEIEAQAFA</sequence>
<dbReference type="Gramene" id="TRITD4Bv1G173120.1">
    <property type="protein sequence ID" value="TRITD4Bv1G173120.1"/>
    <property type="gene ID" value="TRITD4Bv1G173120"/>
</dbReference>
<dbReference type="CDD" id="cd03249">
    <property type="entry name" value="ABC_MTABC3_MDL1_MDL2"/>
    <property type="match status" value="2"/>
</dbReference>
<feature type="transmembrane region" description="Helical" evidence="13">
    <location>
        <begin position="530"/>
        <end position="548"/>
    </location>
</feature>
<keyword evidence="7" id="KW-0067">ATP-binding</keyword>
<dbReference type="InterPro" id="IPR039421">
    <property type="entry name" value="Type_1_exporter"/>
</dbReference>
<dbReference type="PROSITE" id="PS50893">
    <property type="entry name" value="ABC_TRANSPORTER_2"/>
    <property type="match status" value="2"/>
</dbReference>
<evidence type="ECO:0000256" key="11">
    <source>
        <dbReference type="ARBA" id="ARBA00062948"/>
    </source>
</evidence>
<dbReference type="PROSITE" id="PS50929">
    <property type="entry name" value="ABC_TM1F"/>
    <property type="match status" value="2"/>
</dbReference>
<feature type="transmembrane region" description="Helical" evidence="13">
    <location>
        <begin position="429"/>
        <end position="454"/>
    </location>
</feature>
<feature type="domain" description="ABC transporter" evidence="14">
    <location>
        <begin position="1350"/>
        <end position="1586"/>
    </location>
</feature>
<dbReference type="SUPFAM" id="SSF52540">
    <property type="entry name" value="P-loop containing nucleoside triphosphate hydrolases"/>
    <property type="match status" value="2"/>
</dbReference>
<evidence type="ECO:0000256" key="3">
    <source>
        <dbReference type="ARBA" id="ARBA00022448"/>
    </source>
</evidence>
<accession>A0A9R0T9C6</accession>
<dbReference type="InterPro" id="IPR036640">
    <property type="entry name" value="ABC1_TM_sf"/>
</dbReference>
<keyword evidence="6" id="KW-0547">Nucleotide-binding</keyword>
<dbReference type="SUPFAM" id="SSF90123">
    <property type="entry name" value="ABC transporter transmembrane region"/>
    <property type="match status" value="2"/>
</dbReference>
<dbReference type="FunFam" id="3.40.50.300:FF:000205">
    <property type="entry name" value="ABC transporter B family member 4"/>
    <property type="match status" value="1"/>
</dbReference>
<evidence type="ECO:0000256" key="12">
    <source>
        <dbReference type="SAM" id="MobiDB-lite"/>
    </source>
</evidence>
<dbReference type="Gene3D" id="1.20.1560.10">
    <property type="entry name" value="ABC transporter type 1, transmembrane domain"/>
    <property type="match status" value="3"/>
</dbReference>
<reference evidence="16 17" key="1">
    <citation type="submission" date="2017-09" db="EMBL/GenBank/DDBJ databases">
        <authorList>
            <consortium name="International Durum Wheat Genome Sequencing Consortium (IDWGSC)"/>
            <person name="Milanesi L."/>
        </authorList>
    </citation>
    <scope>NUCLEOTIDE SEQUENCE [LARGE SCALE GENOMIC DNA]</scope>
    <source>
        <strain evidence="17">cv. Svevo</strain>
    </source>
</reference>
<name>A0A9R0T9C6_TRITD</name>
<dbReference type="Gene3D" id="3.40.50.300">
    <property type="entry name" value="P-loop containing nucleotide triphosphate hydrolases"/>
    <property type="match status" value="2"/>
</dbReference>
<feature type="domain" description="ABC transmembrane type-1" evidence="15">
    <location>
        <begin position="387"/>
        <end position="673"/>
    </location>
</feature>
<feature type="compositionally biased region" description="Polar residues" evidence="12">
    <location>
        <begin position="78"/>
        <end position="89"/>
    </location>
</feature>
<proteinExistence type="inferred from homology"/>
<dbReference type="InterPro" id="IPR017871">
    <property type="entry name" value="ABC_transporter-like_CS"/>
</dbReference>
<dbReference type="InterPro" id="IPR003439">
    <property type="entry name" value="ABC_transporter-like_ATP-bd"/>
</dbReference>
<evidence type="ECO:0000259" key="14">
    <source>
        <dbReference type="PROSITE" id="PS50893"/>
    </source>
</evidence>
<feature type="transmembrane region" description="Helical" evidence="13">
    <location>
        <begin position="383"/>
        <end position="403"/>
    </location>
</feature>
<dbReference type="SMART" id="SM00382">
    <property type="entry name" value="AAA"/>
    <property type="match status" value="2"/>
</dbReference>
<feature type="transmembrane region" description="Helical" evidence="13">
    <location>
        <begin position="1148"/>
        <end position="1168"/>
    </location>
</feature>
<evidence type="ECO:0000256" key="13">
    <source>
        <dbReference type="SAM" id="Phobius"/>
    </source>
</evidence>
<dbReference type="GO" id="GO:0090374">
    <property type="term" value="P:oligopeptide export from mitochondrion"/>
    <property type="evidence" value="ECO:0007669"/>
    <property type="project" value="TreeGrafter"/>
</dbReference>
<comment type="subcellular location">
    <subcellularLocation>
        <location evidence="1">Cell membrane</location>
        <topology evidence="1">Multi-pass membrane protein</topology>
    </subcellularLocation>
</comment>
<dbReference type="GO" id="GO:0015421">
    <property type="term" value="F:ABC-type oligopeptide transporter activity"/>
    <property type="evidence" value="ECO:0007669"/>
    <property type="project" value="TreeGrafter"/>
</dbReference>
<keyword evidence="3" id="KW-0813">Transport</keyword>
<keyword evidence="4 13" id="KW-0812">Transmembrane</keyword>
<keyword evidence="8 13" id="KW-1133">Transmembrane helix</keyword>
<protein>
    <recommendedName>
        <fullName evidence="18">ABC transporter B family member 19</fullName>
    </recommendedName>
</protein>
<feature type="transmembrane region" description="Helical" evidence="13">
    <location>
        <begin position="506"/>
        <end position="524"/>
    </location>
</feature>
<feature type="transmembrane region" description="Helical" evidence="13">
    <location>
        <begin position="1067"/>
        <end position="1097"/>
    </location>
</feature>
<dbReference type="GO" id="GO:0005524">
    <property type="term" value="F:ATP binding"/>
    <property type="evidence" value="ECO:0007669"/>
    <property type="project" value="UniProtKB-KW"/>
</dbReference>